<evidence type="ECO:0000313" key="3">
    <source>
        <dbReference type="Proteomes" id="UP000247696"/>
    </source>
</evidence>
<gene>
    <name evidence="2" type="ORF">Csp1_00060</name>
</gene>
<dbReference type="Gene3D" id="3.40.50.1820">
    <property type="entry name" value="alpha/beta hydrolase"/>
    <property type="match status" value="1"/>
</dbReference>
<evidence type="ECO:0000313" key="2">
    <source>
        <dbReference type="EMBL" id="AWT24846.1"/>
    </source>
</evidence>
<dbReference type="KEGG" id="cpre:Csp1_00060"/>
<dbReference type="STRING" id="1737425.GCA_900049755_01789"/>
<dbReference type="Pfam" id="PF12146">
    <property type="entry name" value="Hydrolase_4"/>
    <property type="match status" value="1"/>
</dbReference>
<dbReference type="PIRSF" id="PIRSF037442">
    <property type="entry name" value="UCP037442_abhydr"/>
    <property type="match status" value="1"/>
</dbReference>
<reference evidence="3" key="1">
    <citation type="submission" date="2017-11" db="EMBL/GenBank/DDBJ databases">
        <title>Otitis media/interna in a cat caused by the recently described species Corynebacterium provencense.</title>
        <authorList>
            <person name="Kittl S."/>
            <person name="Brodard I."/>
            <person name="Rychener L."/>
            <person name="Jores J."/>
            <person name="Roosje P."/>
            <person name="Gobeli Brawand S."/>
        </authorList>
    </citation>
    <scope>NUCLEOTIDE SEQUENCE [LARGE SCALE GENOMIC DNA]</scope>
    <source>
        <strain evidence="3">17KM38</strain>
    </source>
</reference>
<dbReference type="InterPro" id="IPR017208">
    <property type="entry name" value="UCP037442_abhydr"/>
</dbReference>
<feature type="domain" description="Serine aminopeptidase S33" evidence="1">
    <location>
        <begin position="45"/>
        <end position="148"/>
    </location>
</feature>
<dbReference type="EMBL" id="CP024988">
    <property type="protein sequence ID" value="AWT24846.1"/>
    <property type="molecule type" value="Genomic_DNA"/>
</dbReference>
<name>A0A2Z3YM15_9CORY</name>
<protein>
    <recommendedName>
        <fullName evidence="1">Serine aminopeptidase S33 domain-containing protein</fullName>
    </recommendedName>
</protein>
<dbReference type="Proteomes" id="UP000247696">
    <property type="component" value="Chromosome"/>
</dbReference>
<proteinExistence type="predicted"/>
<organism evidence="2 3">
    <name type="scientific">Corynebacterium provencense</name>
    <dbReference type="NCBI Taxonomy" id="1737425"/>
    <lineage>
        <taxon>Bacteria</taxon>
        <taxon>Bacillati</taxon>
        <taxon>Actinomycetota</taxon>
        <taxon>Actinomycetes</taxon>
        <taxon>Mycobacteriales</taxon>
        <taxon>Corynebacteriaceae</taxon>
        <taxon>Corynebacterium</taxon>
    </lineage>
</organism>
<keyword evidence="3" id="KW-1185">Reference proteome</keyword>
<dbReference type="AlphaFoldDB" id="A0A2Z3YM15"/>
<dbReference type="RefSeq" id="WP_227871109.1">
    <property type="nucleotide sequence ID" value="NZ_CP024988.1"/>
</dbReference>
<dbReference type="InterPro" id="IPR029058">
    <property type="entry name" value="AB_hydrolase_fold"/>
</dbReference>
<dbReference type="SUPFAM" id="SSF53474">
    <property type="entry name" value="alpha/beta-Hydrolases"/>
    <property type="match status" value="1"/>
</dbReference>
<dbReference type="InterPro" id="IPR022742">
    <property type="entry name" value="Hydrolase_4"/>
</dbReference>
<evidence type="ECO:0000259" key="1">
    <source>
        <dbReference type="Pfam" id="PF12146"/>
    </source>
</evidence>
<sequence length="323" mass="34867">MSDTPSPRQSATTPSSMYVSMPGGSVSTVLLYPAAAQVSSAAAGSPRPLVVVWPGFGMGARYYRPLAEELARRGFPVAVGELRGQGSSTAVASLSSRWGYHDMASQDYPRTVRAAKAWFDLEEDHPTVLLTHSMGGQIGALFLARPEAAELGVVGMMGVGTGSPYHRAFPDPEKRRLRIGGIVMRAVSSVLGYWPAGPLDVANYGRQSGVHLREWARFGRTNSLEDLKGRDIDYMDAMQKVSVPVLLTRFVDDDFCTVESCRALASLLPKTFARIEELPETLGHNRWAREPGPVADRLEAFVGQIRADRTGADSSAAASGEPR</sequence>
<accession>A0A2Z3YM15</accession>